<feature type="binding site" evidence="11">
    <location>
        <position position="558"/>
    </location>
    <ligand>
        <name>ATP</name>
        <dbReference type="ChEBI" id="CHEBI:30616"/>
    </ligand>
</feature>
<dbReference type="GO" id="GO:0004694">
    <property type="term" value="F:eukaryotic translation initiation factor 2alpha kinase activity"/>
    <property type="evidence" value="ECO:0007669"/>
    <property type="project" value="InterPro"/>
</dbReference>
<dbReference type="GO" id="GO:0003743">
    <property type="term" value="F:translation initiation factor activity"/>
    <property type="evidence" value="ECO:0007669"/>
    <property type="project" value="UniProtKB-KW"/>
</dbReference>
<dbReference type="Gene3D" id="1.10.510.10">
    <property type="entry name" value="Transferase(Phosphotransferase) domain 1"/>
    <property type="match status" value="2"/>
</dbReference>
<feature type="compositionally biased region" description="Basic and acidic residues" evidence="13">
    <location>
        <begin position="680"/>
        <end position="697"/>
    </location>
</feature>
<dbReference type="SUPFAM" id="SSF56112">
    <property type="entry name" value="Protein kinase-like (PK-like)"/>
    <property type="match status" value="2"/>
</dbReference>
<evidence type="ECO:0000256" key="7">
    <source>
        <dbReference type="ARBA" id="ARBA00037982"/>
    </source>
</evidence>
<feature type="compositionally biased region" description="Acidic residues" evidence="13">
    <location>
        <begin position="651"/>
        <end position="679"/>
    </location>
</feature>
<gene>
    <name evidence="16" type="primary">GCN2</name>
    <name evidence="16" type="ORF">LTR09_005076</name>
</gene>
<dbReference type="GO" id="GO:0000077">
    <property type="term" value="P:DNA damage checkpoint signaling"/>
    <property type="evidence" value="ECO:0007669"/>
    <property type="project" value="InterPro"/>
</dbReference>
<feature type="compositionally biased region" description="Polar residues" evidence="13">
    <location>
        <begin position="630"/>
        <end position="645"/>
    </location>
</feature>
<dbReference type="EC" id="2.7.11.1" evidence="1"/>
<dbReference type="Pfam" id="PF00069">
    <property type="entry name" value="Pkinase"/>
    <property type="match status" value="3"/>
</dbReference>
<dbReference type="InterPro" id="IPR050339">
    <property type="entry name" value="CC_SR_Kinase"/>
</dbReference>
<evidence type="ECO:0000313" key="16">
    <source>
        <dbReference type="EMBL" id="KAK3053796.1"/>
    </source>
</evidence>
<dbReference type="InterPro" id="IPR045864">
    <property type="entry name" value="aa-tRNA-synth_II/BPL/LPL"/>
</dbReference>
<dbReference type="InterPro" id="IPR011009">
    <property type="entry name" value="Kinase-like_dom_sf"/>
</dbReference>
<feature type="active site" description="Proton acceptor" evidence="10">
    <location>
        <position position="755"/>
    </location>
</feature>
<dbReference type="InterPro" id="IPR036621">
    <property type="entry name" value="Anticodon-bd_dom_sf"/>
</dbReference>
<dbReference type="GO" id="GO:0005737">
    <property type="term" value="C:cytoplasm"/>
    <property type="evidence" value="ECO:0007669"/>
    <property type="project" value="TreeGrafter"/>
</dbReference>
<evidence type="ECO:0000256" key="5">
    <source>
        <dbReference type="ARBA" id="ARBA00022777"/>
    </source>
</evidence>
<dbReference type="CDD" id="cd14046">
    <property type="entry name" value="STKc_EIF2AK4_GCN2_rpt2"/>
    <property type="match status" value="1"/>
</dbReference>
<comment type="catalytic activity">
    <reaction evidence="9">
        <text>L-seryl-[protein] + ATP = O-phospho-L-seryl-[protein] + ADP + H(+)</text>
        <dbReference type="Rhea" id="RHEA:17989"/>
        <dbReference type="Rhea" id="RHEA-COMP:9863"/>
        <dbReference type="Rhea" id="RHEA-COMP:11604"/>
        <dbReference type="ChEBI" id="CHEBI:15378"/>
        <dbReference type="ChEBI" id="CHEBI:29999"/>
        <dbReference type="ChEBI" id="CHEBI:30616"/>
        <dbReference type="ChEBI" id="CHEBI:83421"/>
        <dbReference type="ChEBI" id="CHEBI:456216"/>
        <dbReference type="EC" id="2.7.11.1"/>
    </reaction>
</comment>
<evidence type="ECO:0000256" key="2">
    <source>
        <dbReference type="ARBA" id="ARBA00022527"/>
    </source>
</evidence>
<dbReference type="Gene3D" id="3.40.50.800">
    <property type="entry name" value="Anticodon-binding domain"/>
    <property type="match status" value="1"/>
</dbReference>
<dbReference type="InterPro" id="IPR000719">
    <property type="entry name" value="Prot_kinase_dom"/>
</dbReference>
<dbReference type="Gene3D" id="3.30.930.10">
    <property type="entry name" value="Bira Bifunctional Protein, Domain 2"/>
    <property type="match status" value="1"/>
</dbReference>
<evidence type="ECO:0000256" key="8">
    <source>
        <dbReference type="ARBA" id="ARBA00047899"/>
    </source>
</evidence>
<dbReference type="CDD" id="cd23823">
    <property type="entry name" value="RWD_GCN2"/>
    <property type="match status" value="1"/>
</dbReference>
<keyword evidence="3 16" id="KW-0808">Transferase</keyword>
<evidence type="ECO:0000256" key="1">
    <source>
        <dbReference type="ARBA" id="ARBA00012513"/>
    </source>
</evidence>
<feature type="region of interest" description="Disordered" evidence="13">
    <location>
        <begin position="173"/>
        <end position="226"/>
    </location>
</feature>
<dbReference type="Pfam" id="PF05773">
    <property type="entry name" value="RWD"/>
    <property type="match status" value="1"/>
</dbReference>
<evidence type="ECO:0000256" key="12">
    <source>
        <dbReference type="PROSITE-ProRule" id="PRU10141"/>
    </source>
</evidence>
<dbReference type="Gene3D" id="3.30.200.20">
    <property type="entry name" value="Phosphorylase Kinase, domain 1"/>
    <property type="match status" value="1"/>
</dbReference>
<feature type="region of interest" description="Disordered" evidence="13">
    <location>
        <begin position="1396"/>
        <end position="1424"/>
    </location>
</feature>
<feature type="domain" description="Protein kinase" evidence="14">
    <location>
        <begin position="245"/>
        <end position="487"/>
    </location>
</feature>
<evidence type="ECO:0000256" key="4">
    <source>
        <dbReference type="ARBA" id="ARBA00022741"/>
    </source>
</evidence>
<evidence type="ECO:0000256" key="10">
    <source>
        <dbReference type="PIRSR" id="PIRSR000660-1"/>
    </source>
</evidence>
<evidence type="ECO:0000256" key="11">
    <source>
        <dbReference type="PIRSR" id="PIRSR000660-2"/>
    </source>
</evidence>
<dbReference type="PROSITE" id="PS00108">
    <property type="entry name" value="PROTEIN_KINASE_ST"/>
    <property type="match status" value="1"/>
</dbReference>
<dbReference type="PANTHER" id="PTHR11042:SF136">
    <property type="entry name" value="EIF-2-ALPHA KINASE GCN2"/>
    <property type="match status" value="1"/>
</dbReference>
<keyword evidence="17" id="KW-1185">Reference proteome</keyword>
<dbReference type="InterPro" id="IPR016255">
    <property type="entry name" value="Gcn2"/>
</dbReference>
<dbReference type="GO" id="GO:0009893">
    <property type="term" value="P:positive regulation of metabolic process"/>
    <property type="evidence" value="ECO:0007669"/>
    <property type="project" value="UniProtKB-ARBA"/>
</dbReference>
<dbReference type="InterPro" id="IPR008271">
    <property type="entry name" value="Ser/Thr_kinase_AS"/>
</dbReference>
<feature type="region of interest" description="Disordered" evidence="13">
    <location>
        <begin position="599"/>
        <end position="697"/>
    </location>
</feature>
<dbReference type="SUPFAM" id="SSF55681">
    <property type="entry name" value="Class II aaRS and biotin synthetases"/>
    <property type="match status" value="1"/>
</dbReference>
<dbReference type="PANTHER" id="PTHR11042">
    <property type="entry name" value="EUKARYOTIC TRANSLATION INITIATION FACTOR 2-ALPHA KINASE EIF2-ALPHA KINASE -RELATED"/>
    <property type="match status" value="1"/>
</dbReference>
<dbReference type="GO" id="GO:0005634">
    <property type="term" value="C:nucleus"/>
    <property type="evidence" value="ECO:0007669"/>
    <property type="project" value="TreeGrafter"/>
</dbReference>
<evidence type="ECO:0000256" key="13">
    <source>
        <dbReference type="SAM" id="MobiDB-lite"/>
    </source>
</evidence>
<dbReference type="SMART" id="SM00220">
    <property type="entry name" value="S_TKc"/>
    <property type="match status" value="2"/>
</dbReference>
<dbReference type="PROSITE" id="PS50908">
    <property type="entry name" value="RWD"/>
    <property type="match status" value="1"/>
</dbReference>
<evidence type="ECO:0000313" key="17">
    <source>
        <dbReference type="Proteomes" id="UP001271007"/>
    </source>
</evidence>
<dbReference type="InterPro" id="IPR017441">
    <property type="entry name" value="Protein_kinase_ATP_BS"/>
</dbReference>
<dbReference type="InterPro" id="IPR006575">
    <property type="entry name" value="RWD_dom"/>
</dbReference>
<dbReference type="EMBL" id="JAWDJX010000014">
    <property type="protein sequence ID" value="KAK3053796.1"/>
    <property type="molecule type" value="Genomic_DNA"/>
</dbReference>
<feature type="binding site" evidence="11">
    <location>
        <begin position="535"/>
        <end position="543"/>
    </location>
    <ligand>
        <name>ATP</name>
        <dbReference type="ChEBI" id="CHEBI:30616"/>
    </ligand>
</feature>
<dbReference type="FunFam" id="3.10.110.10:FF:000050">
    <property type="entry name" value="eIF-2-alpha kinase GCN2"/>
    <property type="match status" value="1"/>
</dbReference>
<dbReference type="InterPro" id="IPR024435">
    <property type="entry name" value="HisRS-related_dom"/>
</dbReference>
<feature type="domain" description="RWD" evidence="15">
    <location>
        <begin position="35"/>
        <end position="144"/>
    </location>
</feature>
<sequence length="1541" mass="172186">MAPKARKQTNPGEAKKPTKAEAASAAIDYDEVQNDEVQALEAIFGGDDFEAVEIKGAWSKTTDRSFKLKLRPPGEDEGILTLTVRLTATYPKTSPLLQITGLESYHERTQKRISNILATRPSQLLGEAMIYDITNDINEALEDALNAKQQGTLTSLEDERATAEQASTAMLREAEEADARKAQEEREEEERTLKQMVEDEVSRRESRKPARPRDEPETESGQDIVTFDTSTTVQAGSEKVSFNQVKLLAQVSQSLEQRAYLSKPIFSASESVLVAVKRVTFQKSREDIMEIEEILETSRKLRHPGLVNVLAYRIDRLGATKSELIVCCDLADRGTLYDMLLLGTLHISKARQFAIEMLEALDYLHSNGLAHGSLNARNVALSSIASPRLAEFGYASRVGAADEHSVSWPTPEIDQRSAAMQRKADIWQFGVIVAQMFLGIQVVEQYSSPQLMLGRLDLSDSFDDLLRKMFSDSKRPSAFDLLPAEFLRTNDAAVDQNQSDSTFLTSPAKRRSRHNSSSAFEMSRYATDFTELGRLGKGGFGEVVKARNKLDGGIYAVKKIKQAPHLLDQVISEVMVLNRLNHPYVVRYFSTWIEEDTSGMVTEDSTTETETATDTLTTDEDDGPRMDFGYQSTGGLDFVSSTGYPQVQFGDDSEDDESDAVVNDGDSDAVEDEDEDDEDLAHSTEPEARDLGLRKSRSDSRRAPSVLYIQMEYCERHTLRDLIRKTMNSDDAWRYARQITEGLAHIHGHGIIHRDLKPDNIFMDITGNPKIGDFGLATTAHHQVTDRLATMSGYSGGDMTRSVGTTLYVAPELRSVSNTTYNDKVDMYSLGIIFYEMCEPFSTAMERIRALQDVREKDHHLPAAFHVQGDKAAQGRLIACLIAHKPSERPSSTELLRSEMLPLKIEDETIRQALGGLSDPRSPYHQKMMSALFSHDSANINRVKAMAWDARSPGITDEAKRVRLRSVARQALENVFRRHGAEEARRPSIFPRSDYYVNTNVVQLLDASGNLLQLPYDLTLPHARQLGKQSTPDIRCSYSFGNAYRETPTGGPPRVSEEVDFDIVSHGSDEQRPLDDVEVLKVMDEVVSEMPSFAVSNTVSFHLNDIRILNSILELCRVPVAQQAAVKEIISKLGFHQHTWSKVRVELRKFGLPDTTLDDIQQFDIREVPDKAFSRLSTLFDSASPRVRSRLEQGTRHLMEVVRVATAFGTQRKLYITPLGSVNAKFYGDSFLFQCVLERKSSRIVVAAGGRYDGLIKAHRSPDVRIPVGAVGISIGLDPIISSIAKNTGETVNKKTFLKEQRPNNAVPKRCSILVVAIGTDAVHMAGIKLVAMLWAAEISAELAIARATTADQSQFNFVVTVRHEASTTVKVASTQPGADESDIPTTGLVSHIQQELRELESSKPRQPSLLRQPSHPEVERKSNVQVLLASRGSKKSNKYQIINDAQEQWSSKMDAAKDAPILAVETRDDVLDLVQQTRLSDAESWRKAVQSVQLNDRQYVQQMREMLVSWRTKWTEGDGMREACIFNFRTQYCIYYDLGL</sequence>
<feature type="compositionally biased region" description="Basic and acidic residues" evidence="13">
    <location>
        <begin position="173"/>
        <end position="215"/>
    </location>
</feature>
<protein>
    <recommendedName>
        <fullName evidence="1">non-specific serine/threonine protein kinase</fullName>
        <ecNumber evidence="1">2.7.11.1</ecNumber>
    </recommendedName>
</protein>
<keyword evidence="5 16" id="KW-0418">Kinase</keyword>
<dbReference type="InterPro" id="IPR016135">
    <property type="entry name" value="UBQ-conjugating_enzyme/RWD"/>
</dbReference>
<feature type="compositionally biased region" description="Low complexity" evidence="13">
    <location>
        <begin position="602"/>
        <end position="616"/>
    </location>
</feature>
<evidence type="ECO:0000256" key="3">
    <source>
        <dbReference type="ARBA" id="ARBA00022679"/>
    </source>
</evidence>
<comment type="similarity">
    <text evidence="7">Belongs to the protein kinase superfamily. Ser/Thr protein kinase family. GCN2 subfamily.</text>
</comment>
<feature type="binding site" evidence="12">
    <location>
        <position position="559"/>
    </location>
    <ligand>
        <name>ATP</name>
        <dbReference type="ChEBI" id="CHEBI:30616"/>
    </ligand>
</feature>
<name>A0AAJ0DH18_9PEZI</name>
<feature type="region of interest" description="Disordered" evidence="13">
    <location>
        <begin position="1"/>
        <end position="27"/>
    </location>
</feature>
<evidence type="ECO:0000256" key="9">
    <source>
        <dbReference type="ARBA" id="ARBA00048679"/>
    </source>
</evidence>
<organism evidence="16 17">
    <name type="scientific">Extremus antarcticus</name>
    <dbReference type="NCBI Taxonomy" id="702011"/>
    <lineage>
        <taxon>Eukaryota</taxon>
        <taxon>Fungi</taxon>
        <taxon>Dikarya</taxon>
        <taxon>Ascomycota</taxon>
        <taxon>Pezizomycotina</taxon>
        <taxon>Dothideomycetes</taxon>
        <taxon>Dothideomycetidae</taxon>
        <taxon>Mycosphaerellales</taxon>
        <taxon>Extremaceae</taxon>
        <taxon>Extremus</taxon>
    </lineage>
</organism>
<comment type="catalytic activity">
    <reaction evidence="8">
        <text>L-threonyl-[protein] + ATP = O-phospho-L-threonyl-[protein] + ADP + H(+)</text>
        <dbReference type="Rhea" id="RHEA:46608"/>
        <dbReference type="Rhea" id="RHEA-COMP:11060"/>
        <dbReference type="Rhea" id="RHEA-COMP:11605"/>
        <dbReference type="ChEBI" id="CHEBI:15378"/>
        <dbReference type="ChEBI" id="CHEBI:30013"/>
        <dbReference type="ChEBI" id="CHEBI:30616"/>
        <dbReference type="ChEBI" id="CHEBI:61977"/>
        <dbReference type="ChEBI" id="CHEBI:456216"/>
        <dbReference type="EC" id="2.7.11.1"/>
    </reaction>
</comment>
<dbReference type="Proteomes" id="UP001271007">
    <property type="component" value="Unassembled WGS sequence"/>
</dbReference>
<evidence type="ECO:0000259" key="15">
    <source>
        <dbReference type="PROSITE" id="PS50908"/>
    </source>
</evidence>
<dbReference type="PROSITE" id="PS50011">
    <property type="entry name" value="PROTEIN_KINASE_DOM"/>
    <property type="match status" value="2"/>
</dbReference>
<dbReference type="SUPFAM" id="SSF54495">
    <property type="entry name" value="UBC-like"/>
    <property type="match status" value="1"/>
</dbReference>
<comment type="caution">
    <text evidence="16">The sequence shown here is derived from an EMBL/GenBank/DDBJ whole genome shotgun (WGS) entry which is preliminary data.</text>
</comment>
<evidence type="ECO:0000256" key="6">
    <source>
        <dbReference type="ARBA" id="ARBA00022840"/>
    </source>
</evidence>
<keyword evidence="16" id="KW-0648">Protein biosynthesis</keyword>
<keyword evidence="2" id="KW-0723">Serine/threonine-protein kinase</keyword>
<dbReference type="PIRSF" id="PIRSF000660">
    <property type="entry name" value="Ser/Thr_PK_GCN2"/>
    <property type="match status" value="1"/>
</dbReference>
<reference evidence="16" key="1">
    <citation type="submission" date="2023-04" db="EMBL/GenBank/DDBJ databases">
        <title>Black Yeasts Isolated from many extreme environments.</title>
        <authorList>
            <person name="Coleine C."/>
            <person name="Stajich J.E."/>
            <person name="Selbmann L."/>
        </authorList>
    </citation>
    <scope>NUCLEOTIDE SEQUENCE</scope>
    <source>
        <strain evidence="16">CCFEE 5312</strain>
    </source>
</reference>
<feature type="domain" description="Protein kinase" evidence="14">
    <location>
        <begin position="529"/>
        <end position="901"/>
    </location>
</feature>
<dbReference type="Pfam" id="PF12745">
    <property type="entry name" value="HGTP_anticodon2"/>
    <property type="match status" value="1"/>
</dbReference>
<keyword evidence="16" id="KW-0396">Initiation factor</keyword>
<dbReference type="Gene3D" id="3.10.110.10">
    <property type="entry name" value="Ubiquitin Conjugating Enzyme"/>
    <property type="match status" value="1"/>
</dbReference>
<dbReference type="GO" id="GO:0005524">
    <property type="term" value="F:ATP binding"/>
    <property type="evidence" value="ECO:0007669"/>
    <property type="project" value="UniProtKB-UniRule"/>
</dbReference>
<accession>A0AAJ0DH18</accession>
<proteinExistence type="inferred from homology"/>
<dbReference type="PROSITE" id="PS00107">
    <property type="entry name" value="PROTEIN_KINASE_ATP"/>
    <property type="match status" value="1"/>
</dbReference>
<keyword evidence="4 11" id="KW-0547">Nucleotide-binding</keyword>
<evidence type="ECO:0000259" key="14">
    <source>
        <dbReference type="PROSITE" id="PS50011"/>
    </source>
</evidence>
<dbReference type="SMART" id="SM00591">
    <property type="entry name" value="RWD"/>
    <property type="match status" value="1"/>
</dbReference>
<keyword evidence="6 11" id="KW-0067">ATP-binding</keyword>